<dbReference type="InterPro" id="IPR001387">
    <property type="entry name" value="Cro/C1-type_HTH"/>
</dbReference>
<name>A0A7W7H489_9ACTN</name>
<dbReference type="Pfam" id="PF17765">
    <property type="entry name" value="MLTR_LBD"/>
    <property type="match status" value="1"/>
</dbReference>
<dbReference type="PANTHER" id="PTHR35010:SF2">
    <property type="entry name" value="BLL4672 PROTEIN"/>
    <property type="match status" value="1"/>
</dbReference>
<dbReference type="Gene3D" id="3.30.450.180">
    <property type="match status" value="1"/>
</dbReference>
<evidence type="ECO:0000259" key="1">
    <source>
        <dbReference type="SMART" id="SM00530"/>
    </source>
</evidence>
<dbReference type="SUPFAM" id="SSF47413">
    <property type="entry name" value="lambda repressor-like DNA-binding domains"/>
    <property type="match status" value="1"/>
</dbReference>
<dbReference type="Proteomes" id="UP000546162">
    <property type="component" value="Unassembled WGS sequence"/>
</dbReference>
<organism evidence="2 3">
    <name type="scientific">Actinoplanes octamycinicus</name>
    <dbReference type="NCBI Taxonomy" id="135948"/>
    <lineage>
        <taxon>Bacteria</taxon>
        <taxon>Bacillati</taxon>
        <taxon>Actinomycetota</taxon>
        <taxon>Actinomycetes</taxon>
        <taxon>Micromonosporales</taxon>
        <taxon>Micromonosporaceae</taxon>
        <taxon>Actinoplanes</taxon>
    </lineage>
</organism>
<feature type="domain" description="HTH cro/C1-type" evidence="1">
    <location>
        <begin position="13"/>
        <end position="85"/>
    </location>
</feature>
<reference evidence="2 3" key="1">
    <citation type="submission" date="2020-08" db="EMBL/GenBank/DDBJ databases">
        <title>Sequencing the genomes of 1000 actinobacteria strains.</title>
        <authorList>
            <person name="Klenk H.-P."/>
        </authorList>
    </citation>
    <scope>NUCLEOTIDE SEQUENCE [LARGE SCALE GENOMIC DNA]</scope>
    <source>
        <strain evidence="2 3">DSM 45809</strain>
    </source>
</reference>
<sequence length="282" mass="31296">MTVGERRVELAGFLRARREQLTPADVGLPAGPRRRTPGLRRQEVAQLAAVSVEWYTRLEQGRVGVAGATVLDSLAAALRLSEAQRRHLHLIARGEAPAMRHEPAPVRASLRAVLDGMPLLPAYVVDFRFDVLAANPAAAALFGPGFGTGLTANTARALFLDDRMRDSQLDWPRIAREMVGNLRANLARHPGDGRLREVIDELRRSSADFADWWRDQTVAERTHGRKRIQHPEAGPLTVCYDVLGSRDGADQYLFTITPAGPADERKLRELITRHSRFRLAAI</sequence>
<dbReference type="EMBL" id="JACHNB010000001">
    <property type="protein sequence ID" value="MBB4743720.1"/>
    <property type="molecule type" value="Genomic_DNA"/>
</dbReference>
<keyword evidence="3" id="KW-1185">Reference proteome</keyword>
<protein>
    <submittedName>
        <fullName evidence="2">PAS domain-containing protein</fullName>
    </submittedName>
</protein>
<accession>A0A7W7H489</accession>
<comment type="caution">
    <text evidence="2">The sequence shown here is derived from an EMBL/GenBank/DDBJ whole genome shotgun (WGS) entry which is preliminary data.</text>
</comment>
<dbReference type="InterPro" id="IPR041413">
    <property type="entry name" value="MLTR_LBD"/>
</dbReference>
<gene>
    <name evidence="2" type="ORF">BJY16_007179</name>
</gene>
<dbReference type="Gene3D" id="1.10.260.40">
    <property type="entry name" value="lambda repressor-like DNA-binding domains"/>
    <property type="match status" value="1"/>
</dbReference>
<dbReference type="GO" id="GO:0003677">
    <property type="term" value="F:DNA binding"/>
    <property type="evidence" value="ECO:0007669"/>
    <property type="project" value="InterPro"/>
</dbReference>
<evidence type="ECO:0000313" key="2">
    <source>
        <dbReference type="EMBL" id="MBB4743720.1"/>
    </source>
</evidence>
<dbReference type="AlphaFoldDB" id="A0A7W7H489"/>
<dbReference type="PANTHER" id="PTHR35010">
    <property type="entry name" value="BLL4672 PROTEIN-RELATED"/>
    <property type="match status" value="1"/>
</dbReference>
<proteinExistence type="predicted"/>
<dbReference type="InterPro" id="IPR010982">
    <property type="entry name" value="Lambda_DNA-bd_dom_sf"/>
</dbReference>
<dbReference type="CDD" id="cd00093">
    <property type="entry name" value="HTH_XRE"/>
    <property type="match status" value="1"/>
</dbReference>
<dbReference type="SMART" id="SM00530">
    <property type="entry name" value="HTH_XRE"/>
    <property type="match status" value="1"/>
</dbReference>
<dbReference type="Pfam" id="PF13560">
    <property type="entry name" value="HTH_31"/>
    <property type="match status" value="1"/>
</dbReference>
<evidence type="ECO:0000313" key="3">
    <source>
        <dbReference type="Proteomes" id="UP000546162"/>
    </source>
</evidence>
<dbReference type="RefSeq" id="WP_185043977.1">
    <property type="nucleotide sequence ID" value="NZ_BAABFG010000005.1"/>
</dbReference>